<comment type="caution">
    <text evidence="2">The sequence shown here is derived from an EMBL/GenBank/DDBJ whole genome shotgun (WGS) entry which is preliminary data.</text>
</comment>
<evidence type="ECO:0000313" key="3">
    <source>
        <dbReference type="Proteomes" id="UP001066276"/>
    </source>
</evidence>
<feature type="region of interest" description="Disordered" evidence="1">
    <location>
        <begin position="1"/>
        <end position="84"/>
    </location>
</feature>
<organism evidence="2 3">
    <name type="scientific">Pleurodeles waltl</name>
    <name type="common">Iberian ribbed newt</name>
    <dbReference type="NCBI Taxonomy" id="8319"/>
    <lineage>
        <taxon>Eukaryota</taxon>
        <taxon>Metazoa</taxon>
        <taxon>Chordata</taxon>
        <taxon>Craniata</taxon>
        <taxon>Vertebrata</taxon>
        <taxon>Euteleostomi</taxon>
        <taxon>Amphibia</taxon>
        <taxon>Batrachia</taxon>
        <taxon>Caudata</taxon>
        <taxon>Salamandroidea</taxon>
        <taxon>Salamandridae</taxon>
        <taxon>Pleurodelinae</taxon>
        <taxon>Pleurodeles</taxon>
    </lineage>
</organism>
<keyword evidence="3" id="KW-1185">Reference proteome</keyword>
<dbReference type="Proteomes" id="UP001066276">
    <property type="component" value="Chromosome 6"/>
</dbReference>
<accession>A0AAV7QPK8</accession>
<protein>
    <submittedName>
        <fullName evidence="2">Uncharacterized protein</fullName>
    </submittedName>
</protein>
<feature type="compositionally biased region" description="Polar residues" evidence="1">
    <location>
        <begin position="52"/>
        <end position="61"/>
    </location>
</feature>
<evidence type="ECO:0000256" key="1">
    <source>
        <dbReference type="SAM" id="MobiDB-lite"/>
    </source>
</evidence>
<gene>
    <name evidence="2" type="ORF">NDU88_008766</name>
</gene>
<dbReference type="AlphaFoldDB" id="A0AAV7QPK8"/>
<evidence type="ECO:0000313" key="2">
    <source>
        <dbReference type="EMBL" id="KAJ1142441.1"/>
    </source>
</evidence>
<feature type="compositionally biased region" description="Basic and acidic residues" evidence="1">
    <location>
        <begin position="1"/>
        <end position="27"/>
    </location>
</feature>
<feature type="compositionally biased region" description="Basic residues" evidence="1">
    <location>
        <begin position="71"/>
        <end position="84"/>
    </location>
</feature>
<reference evidence="2" key="1">
    <citation type="journal article" date="2022" name="bioRxiv">
        <title>Sequencing and chromosome-scale assembly of the giantPleurodeles waltlgenome.</title>
        <authorList>
            <person name="Brown T."/>
            <person name="Elewa A."/>
            <person name="Iarovenko S."/>
            <person name="Subramanian E."/>
            <person name="Araus A.J."/>
            <person name="Petzold A."/>
            <person name="Susuki M."/>
            <person name="Suzuki K.-i.T."/>
            <person name="Hayashi T."/>
            <person name="Toyoda A."/>
            <person name="Oliveira C."/>
            <person name="Osipova E."/>
            <person name="Leigh N.D."/>
            <person name="Simon A."/>
            <person name="Yun M.H."/>
        </authorList>
    </citation>
    <scope>NUCLEOTIDE SEQUENCE</scope>
    <source>
        <strain evidence="2">20211129_DDA</strain>
        <tissue evidence="2">Liver</tissue>
    </source>
</reference>
<sequence>MIAHMRAEALKHGKDWLRAKMEDKGEESQECELEDKAPSSLTDNAGAAERTTPPQQKASKQQRSEGEPARKSAKKGKGRGSGHQ</sequence>
<dbReference type="EMBL" id="JANPWB010000010">
    <property type="protein sequence ID" value="KAJ1142441.1"/>
    <property type="molecule type" value="Genomic_DNA"/>
</dbReference>
<proteinExistence type="predicted"/>
<name>A0AAV7QPK8_PLEWA</name>